<organism evidence="9 10">
    <name type="scientific">Halalkalibacter krulwichiae</name>
    <dbReference type="NCBI Taxonomy" id="199441"/>
    <lineage>
        <taxon>Bacteria</taxon>
        <taxon>Bacillati</taxon>
        <taxon>Bacillota</taxon>
        <taxon>Bacilli</taxon>
        <taxon>Bacillales</taxon>
        <taxon>Bacillaceae</taxon>
        <taxon>Halalkalibacter</taxon>
    </lineage>
</organism>
<dbReference type="STRING" id="199441.BkAM31D_19870"/>
<dbReference type="Proteomes" id="UP000193006">
    <property type="component" value="Chromosome"/>
</dbReference>
<dbReference type="PRINTS" id="PR00411">
    <property type="entry name" value="PNDRDTASEI"/>
</dbReference>
<dbReference type="GO" id="GO:0003677">
    <property type="term" value="F:DNA binding"/>
    <property type="evidence" value="ECO:0007669"/>
    <property type="project" value="UniProtKB-UniRule"/>
</dbReference>
<dbReference type="PRINTS" id="PR00455">
    <property type="entry name" value="HTHTETR"/>
</dbReference>
<keyword evidence="10" id="KW-1185">Reference proteome</keyword>
<dbReference type="SUPFAM" id="SSF46689">
    <property type="entry name" value="Homeodomain-like"/>
    <property type="match status" value="1"/>
</dbReference>
<reference evidence="9 10" key="1">
    <citation type="submission" date="2017-04" db="EMBL/GenBank/DDBJ databases">
        <title>Bacillus krulwichiae AM31D Genome sequencing and assembly.</title>
        <authorList>
            <person name="Krulwich T.A."/>
            <person name="Anastor L."/>
            <person name="Ehrlich R."/>
            <person name="Ehrlich G.D."/>
            <person name="Janto B."/>
        </authorList>
    </citation>
    <scope>NUCLEOTIDE SEQUENCE [LARGE SCALE GENOMIC DNA]</scope>
    <source>
        <strain evidence="9 10">AM31D</strain>
    </source>
</reference>
<gene>
    <name evidence="9" type="primary">ndh</name>
    <name evidence="9" type="ORF">BkAM31D_19870</name>
</gene>
<dbReference type="EMBL" id="CP020814">
    <property type="protein sequence ID" value="ARK31917.1"/>
    <property type="molecule type" value="Genomic_DNA"/>
</dbReference>
<dbReference type="InterPro" id="IPR023772">
    <property type="entry name" value="DNA-bd_HTH_TetR-type_CS"/>
</dbReference>
<evidence type="ECO:0000256" key="6">
    <source>
        <dbReference type="ARBA" id="ARBA00023125"/>
    </source>
</evidence>
<dbReference type="InterPro" id="IPR001647">
    <property type="entry name" value="HTH_TetR"/>
</dbReference>
<dbReference type="Pfam" id="PF07992">
    <property type="entry name" value="Pyr_redox_2"/>
    <property type="match status" value="1"/>
</dbReference>
<dbReference type="EC" id="1.6.99.3" evidence="9"/>
<dbReference type="PROSITE" id="PS50977">
    <property type="entry name" value="HTH_TETR_2"/>
    <property type="match status" value="1"/>
</dbReference>
<protein>
    <submittedName>
        <fullName evidence="9">NADH dehydrogenase</fullName>
        <ecNumber evidence="9">1.6.99.3</ecNumber>
    </submittedName>
</protein>
<evidence type="ECO:0000256" key="1">
    <source>
        <dbReference type="ARBA" id="ARBA00001974"/>
    </source>
</evidence>
<evidence type="ECO:0000256" key="5">
    <source>
        <dbReference type="ARBA" id="ARBA00023002"/>
    </source>
</evidence>
<dbReference type="InterPro" id="IPR051169">
    <property type="entry name" value="NADH-Q_oxidoreductase"/>
</dbReference>
<evidence type="ECO:0000256" key="4">
    <source>
        <dbReference type="ARBA" id="ARBA00022827"/>
    </source>
</evidence>
<dbReference type="PRINTS" id="PR00368">
    <property type="entry name" value="FADPNR"/>
</dbReference>
<dbReference type="Gene3D" id="3.50.50.100">
    <property type="match status" value="1"/>
</dbReference>
<comment type="similarity">
    <text evidence="2">Belongs to the NADH dehydrogenase family.</text>
</comment>
<evidence type="ECO:0000256" key="7">
    <source>
        <dbReference type="PROSITE-ProRule" id="PRU00335"/>
    </source>
</evidence>
<dbReference type="PANTHER" id="PTHR42913:SF3">
    <property type="entry name" value="64 KDA MITOCHONDRIAL NADH DEHYDROGENASE (EUROFUNG)"/>
    <property type="match status" value="1"/>
</dbReference>
<keyword evidence="4" id="KW-0274">FAD</keyword>
<dbReference type="InterPro" id="IPR009057">
    <property type="entry name" value="Homeodomain-like_sf"/>
</dbReference>
<dbReference type="PANTHER" id="PTHR42913">
    <property type="entry name" value="APOPTOSIS-INDUCING FACTOR 1"/>
    <property type="match status" value="1"/>
</dbReference>
<dbReference type="InterPro" id="IPR023753">
    <property type="entry name" value="FAD/NAD-binding_dom"/>
</dbReference>
<dbReference type="SUPFAM" id="SSF51905">
    <property type="entry name" value="FAD/NAD(P)-binding domain"/>
    <property type="match status" value="1"/>
</dbReference>
<evidence type="ECO:0000313" key="9">
    <source>
        <dbReference type="EMBL" id="ARK31917.1"/>
    </source>
</evidence>
<dbReference type="AlphaFoldDB" id="A0A1X9MEP6"/>
<proteinExistence type="inferred from homology"/>
<keyword evidence="5 9" id="KW-0560">Oxidoreductase</keyword>
<evidence type="ECO:0000313" key="10">
    <source>
        <dbReference type="Proteomes" id="UP000193006"/>
    </source>
</evidence>
<dbReference type="GO" id="GO:0003955">
    <property type="term" value="F:NAD(P)H dehydrogenase (quinone) activity"/>
    <property type="evidence" value="ECO:0007669"/>
    <property type="project" value="TreeGrafter"/>
</dbReference>
<dbReference type="KEGG" id="bkw:BkAM31D_19870"/>
<dbReference type="PROSITE" id="PS01081">
    <property type="entry name" value="HTH_TETR_1"/>
    <property type="match status" value="1"/>
</dbReference>
<evidence type="ECO:0000259" key="8">
    <source>
        <dbReference type="PROSITE" id="PS50977"/>
    </source>
</evidence>
<keyword evidence="3" id="KW-0285">Flavoprotein</keyword>
<dbReference type="Gene3D" id="1.10.357.10">
    <property type="entry name" value="Tetracycline Repressor, domain 2"/>
    <property type="match status" value="1"/>
</dbReference>
<evidence type="ECO:0000256" key="2">
    <source>
        <dbReference type="ARBA" id="ARBA00005272"/>
    </source>
</evidence>
<feature type="domain" description="HTH tetR-type" evidence="8">
    <location>
        <begin position="8"/>
        <end position="68"/>
    </location>
</feature>
<evidence type="ECO:0000256" key="3">
    <source>
        <dbReference type="ARBA" id="ARBA00022630"/>
    </source>
</evidence>
<dbReference type="InterPro" id="IPR036188">
    <property type="entry name" value="FAD/NAD-bd_sf"/>
</dbReference>
<accession>A0A1X9MEP6</accession>
<comment type="cofactor">
    <cofactor evidence="1">
        <name>FAD</name>
        <dbReference type="ChEBI" id="CHEBI:57692"/>
    </cofactor>
</comment>
<feature type="DNA-binding region" description="H-T-H motif" evidence="7">
    <location>
        <begin position="31"/>
        <end position="50"/>
    </location>
</feature>
<keyword evidence="6 7" id="KW-0238">DNA-binding</keyword>
<dbReference type="Pfam" id="PF00440">
    <property type="entry name" value="TetR_N"/>
    <property type="match status" value="1"/>
</dbReference>
<sequence length="547" mass="61673">MDELDKKSKTKERIEQAALALFREKGFSRTTVQEITNAANVAKGTFFNHFPTKDSIMQSLATERLQAVMPYIRQSHFKNRPLSIRLRSYLQFILTDFDQYPSLTIEMWNHVLKEQTILFTHWHELLVDAKTKEEVKSTASVFTWTHIIHSLISHGIQSFATEPTKALLLENVMTLVDSSLEAIIEKRGYSLMKKLVILGGGYGGMRVLQRLLPEGLPEDVEITLIDRLPYHCLKTEYYALAAGTAADHHLRVGFPEDARLTIKYGTIKNVNLEEKMVELTEGDFIPYDKLIIGLGCEDKYHNVPGAAEHTHSIQTMDNTRRTYETLNNIRPNGVVSIVGAGLSGVELASELRESRPDLTIKLFDRGEIILSMFPRKLSTYVQNWFIDHGVDVINKSNITKVEEGILYNHDKPIECDAIIWTAGVQPVEVVRNLNVEKDNQGRVVLTPQHFLPTDEDVFVVGDCASLPHAPSAQLAEGQAEQIVTILKKQWAGEPLPEELPRIKLKGVLGSLGKKHGFGLMGERTLLGRVPRVLKSGVLWMYKYHSGS</sequence>
<name>A0A1X9MEP6_9BACI</name>
<dbReference type="GO" id="GO:0019646">
    <property type="term" value="P:aerobic electron transport chain"/>
    <property type="evidence" value="ECO:0007669"/>
    <property type="project" value="TreeGrafter"/>
</dbReference>